<reference evidence="1" key="2">
    <citation type="submission" date="2020-09" db="EMBL/GenBank/DDBJ databases">
        <authorList>
            <person name="Sun Q."/>
            <person name="Zhou Y."/>
        </authorList>
    </citation>
    <scope>NUCLEOTIDE SEQUENCE</scope>
    <source>
        <strain evidence="1">CGMCC 4.7272</strain>
    </source>
</reference>
<reference evidence="1" key="1">
    <citation type="journal article" date="2014" name="Int. J. Syst. Evol. Microbiol.">
        <title>Complete genome sequence of Corynebacterium casei LMG S-19264T (=DSM 44701T), isolated from a smear-ripened cheese.</title>
        <authorList>
            <consortium name="US DOE Joint Genome Institute (JGI-PGF)"/>
            <person name="Walter F."/>
            <person name="Albersmeier A."/>
            <person name="Kalinowski J."/>
            <person name="Ruckert C."/>
        </authorList>
    </citation>
    <scope>NUCLEOTIDE SEQUENCE</scope>
    <source>
        <strain evidence="1">CGMCC 4.7272</strain>
    </source>
</reference>
<organism evidence="1 2">
    <name type="scientific">Streptomyces lacrimifluminis</name>
    <dbReference type="NCBI Taxonomy" id="1500077"/>
    <lineage>
        <taxon>Bacteria</taxon>
        <taxon>Bacillati</taxon>
        <taxon>Actinomycetota</taxon>
        <taxon>Actinomycetes</taxon>
        <taxon>Kitasatosporales</taxon>
        <taxon>Streptomycetaceae</taxon>
        <taxon>Streptomyces</taxon>
    </lineage>
</organism>
<proteinExistence type="predicted"/>
<comment type="caution">
    <text evidence="1">The sequence shown here is derived from an EMBL/GenBank/DDBJ whole genome shotgun (WGS) entry which is preliminary data.</text>
</comment>
<name>A0A917P3R4_9ACTN</name>
<dbReference type="EMBL" id="BMMU01000028">
    <property type="protein sequence ID" value="GGJ58253.1"/>
    <property type="molecule type" value="Genomic_DNA"/>
</dbReference>
<protein>
    <submittedName>
        <fullName evidence="1">Uncharacterized protein</fullName>
    </submittedName>
</protein>
<sequence length="82" mass="8588">MPNVLAFPMSTDGAEGAFVRVTADRGYGCMRWRFRSSANRSRDATFSGVGGVALAGRGISLGMGTGVPTPQRSAGRLSYTDV</sequence>
<dbReference type="AlphaFoldDB" id="A0A917P3R4"/>
<evidence type="ECO:0000313" key="2">
    <source>
        <dbReference type="Proteomes" id="UP000625682"/>
    </source>
</evidence>
<keyword evidence="2" id="KW-1185">Reference proteome</keyword>
<dbReference type="Proteomes" id="UP000625682">
    <property type="component" value="Unassembled WGS sequence"/>
</dbReference>
<evidence type="ECO:0000313" key="1">
    <source>
        <dbReference type="EMBL" id="GGJ58253.1"/>
    </source>
</evidence>
<accession>A0A917P3R4</accession>
<gene>
    <name evidence="1" type="ORF">GCM10012282_64510</name>
</gene>